<dbReference type="InterPro" id="IPR011009">
    <property type="entry name" value="Kinase-like_dom_sf"/>
</dbReference>
<dbReference type="EMBL" id="OX465084">
    <property type="protein sequence ID" value="CAI9298426.1"/>
    <property type="molecule type" value="Genomic_DNA"/>
</dbReference>
<protein>
    <recommendedName>
        <fullName evidence="1">Protein kinase domain-containing protein</fullName>
    </recommendedName>
</protein>
<dbReference type="FunFam" id="1.10.510.10:FF:000537">
    <property type="entry name" value="Putative receptor-like protein kinase"/>
    <property type="match status" value="1"/>
</dbReference>
<dbReference type="Gene3D" id="3.40.50.1820">
    <property type="entry name" value="alpha/beta hydrolase"/>
    <property type="match status" value="1"/>
</dbReference>
<reference evidence="2" key="1">
    <citation type="submission" date="2023-04" db="EMBL/GenBank/DDBJ databases">
        <authorList>
            <person name="Vijverberg K."/>
            <person name="Xiong W."/>
            <person name="Schranz E."/>
        </authorList>
    </citation>
    <scope>NUCLEOTIDE SEQUENCE</scope>
</reference>
<name>A0AA35ZUG1_LACSI</name>
<dbReference type="GO" id="GO:0004672">
    <property type="term" value="F:protein kinase activity"/>
    <property type="evidence" value="ECO:0007669"/>
    <property type="project" value="InterPro"/>
</dbReference>
<dbReference type="GO" id="GO:0016787">
    <property type="term" value="F:hydrolase activity"/>
    <property type="evidence" value="ECO:0007669"/>
    <property type="project" value="InterPro"/>
</dbReference>
<organism evidence="2 3">
    <name type="scientific">Lactuca saligna</name>
    <name type="common">Willowleaf lettuce</name>
    <dbReference type="NCBI Taxonomy" id="75948"/>
    <lineage>
        <taxon>Eukaryota</taxon>
        <taxon>Viridiplantae</taxon>
        <taxon>Streptophyta</taxon>
        <taxon>Embryophyta</taxon>
        <taxon>Tracheophyta</taxon>
        <taxon>Spermatophyta</taxon>
        <taxon>Magnoliopsida</taxon>
        <taxon>eudicotyledons</taxon>
        <taxon>Gunneridae</taxon>
        <taxon>Pentapetalae</taxon>
        <taxon>asterids</taxon>
        <taxon>campanulids</taxon>
        <taxon>Asterales</taxon>
        <taxon>Asteraceae</taxon>
        <taxon>Cichorioideae</taxon>
        <taxon>Cichorieae</taxon>
        <taxon>Lactucinae</taxon>
        <taxon>Lactuca</taxon>
    </lineage>
</organism>
<dbReference type="InterPro" id="IPR003140">
    <property type="entry name" value="PLipase/COase/thioEstase"/>
</dbReference>
<dbReference type="SUPFAM" id="SSF53474">
    <property type="entry name" value="alpha/beta-Hydrolases"/>
    <property type="match status" value="1"/>
</dbReference>
<dbReference type="Pfam" id="PF02230">
    <property type="entry name" value="Abhydrolase_2"/>
    <property type="match status" value="1"/>
</dbReference>
<dbReference type="InterPro" id="IPR000719">
    <property type="entry name" value="Prot_kinase_dom"/>
</dbReference>
<dbReference type="Gene3D" id="3.30.200.20">
    <property type="entry name" value="Phosphorylase Kinase, domain 1"/>
    <property type="match status" value="1"/>
</dbReference>
<sequence>MKDGTAVAVKRIQHEEERGEKEFRSEIAAIASVQHVNLVRLFGYCIHNNLRFLVYEFIPNGSLANWIFSRPRLTTRGNDIGGGCLSWDLRSAVALDVAKALAYLHHDCRSRVLHLDVKPENILLDENHRAIVSDFGLSKLMTRDQSRVLTTLRGTKGYLAPEWLLELGVTEKSDVFSYGMVLLELIGGRRNVTVIDTGGAGDRSKRKFQYFPKIVTDKLKSGRLMEVVDQRLMDLGGLDEKEVRKMVYVALWCIQEKVRRRPTMLEVVKWLEGRVAVEEPPETQMIVVDLLSIDDEDDEGEGQNGNKRKKPKKIIARAASQLNGCLTTKDISLISMACSFELDNGHLIYLSRSNKNTQTRIASIGDSVRLSSGFFFLGGCISFIYNMSFSGPSLGSGGRTARRVFEFGRTYVVKPKGKHQATIVWLHGLGDNGSSWSQLLETLPLPNIKWICPTSPSQPLTLFGGFPTTAWFDVSDLSEDAHQDVESMDASAAHVLSLLSTEPSNIKLGVGGFSMGAATALYSATCFSHGKFGNGNSYSTHLDAVVGLSGWLPCAKDLSNKVEGEEAANRASSLPVLLCHGKADDVVRFRFGEKSAQKLTSTGFKNLTFKSYDSLGHYTIPEEMDEVCSWLTSKLELEVGKFVMSRRIN</sequence>
<dbReference type="Gene3D" id="1.10.510.10">
    <property type="entry name" value="Transferase(Phosphotransferase) domain 1"/>
    <property type="match status" value="1"/>
</dbReference>
<accession>A0AA35ZUG1</accession>
<dbReference type="SUPFAM" id="SSF56112">
    <property type="entry name" value="Protein kinase-like (PK-like)"/>
    <property type="match status" value="1"/>
</dbReference>
<proteinExistence type="predicted"/>
<feature type="domain" description="Protein kinase" evidence="1">
    <location>
        <begin position="1"/>
        <end position="275"/>
    </location>
</feature>
<keyword evidence="3" id="KW-1185">Reference proteome</keyword>
<dbReference type="Proteomes" id="UP001177003">
    <property type="component" value="Chromosome 8"/>
</dbReference>
<dbReference type="PROSITE" id="PS00108">
    <property type="entry name" value="PROTEIN_KINASE_ST"/>
    <property type="match status" value="1"/>
</dbReference>
<evidence type="ECO:0000313" key="3">
    <source>
        <dbReference type="Proteomes" id="UP001177003"/>
    </source>
</evidence>
<dbReference type="AlphaFoldDB" id="A0AA35ZUG1"/>
<gene>
    <name evidence="2" type="ORF">LSALG_LOCUS37196</name>
</gene>
<dbReference type="SMART" id="SM00220">
    <property type="entry name" value="S_TKc"/>
    <property type="match status" value="1"/>
</dbReference>
<dbReference type="Pfam" id="PF00069">
    <property type="entry name" value="Pkinase"/>
    <property type="match status" value="1"/>
</dbReference>
<evidence type="ECO:0000313" key="2">
    <source>
        <dbReference type="EMBL" id="CAI9298426.1"/>
    </source>
</evidence>
<dbReference type="GO" id="GO:0005524">
    <property type="term" value="F:ATP binding"/>
    <property type="evidence" value="ECO:0007669"/>
    <property type="project" value="InterPro"/>
</dbReference>
<evidence type="ECO:0000259" key="1">
    <source>
        <dbReference type="PROSITE" id="PS50011"/>
    </source>
</evidence>
<dbReference type="PANTHER" id="PTHR46234">
    <property type="entry name" value="ALPHA/BETA-HYDROLASES SUPERFAMILY PROTEIN"/>
    <property type="match status" value="1"/>
</dbReference>
<dbReference type="PROSITE" id="PS50011">
    <property type="entry name" value="PROTEIN_KINASE_DOM"/>
    <property type="match status" value="1"/>
</dbReference>
<dbReference type="InterPro" id="IPR008271">
    <property type="entry name" value="Ser/Thr_kinase_AS"/>
</dbReference>
<dbReference type="InterPro" id="IPR029058">
    <property type="entry name" value="AB_hydrolase_fold"/>
</dbReference>